<feature type="signal peptide" evidence="12">
    <location>
        <begin position="1"/>
        <end position="26"/>
    </location>
</feature>
<keyword evidence="7 10" id="KW-0472">Membrane</keyword>
<dbReference type="OMA" id="NENEYMS"/>
<evidence type="ECO:0000256" key="2">
    <source>
        <dbReference type="ARBA" id="ARBA00022448"/>
    </source>
</evidence>
<dbReference type="Pfam" id="PF13620">
    <property type="entry name" value="CarboxypepD_reg"/>
    <property type="match status" value="1"/>
</dbReference>
<evidence type="ECO:0000256" key="6">
    <source>
        <dbReference type="ARBA" id="ARBA00023077"/>
    </source>
</evidence>
<feature type="domain" description="TonB-dependent receptor-like beta-barrel" evidence="13">
    <location>
        <begin position="370"/>
        <end position="779"/>
    </location>
</feature>
<evidence type="ECO:0000256" key="1">
    <source>
        <dbReference type="ARBA" id="ARBA00004571"/>
    </source>
</evidence>
<evidence type="ECO:0000259" key="14">
    <source>
        <dbReference type="Pfam" id="PF07715"/>
    </source>
</evidence>
<dbReference type="InterPro" id="IPR000531">
    <property type="entry name" value="Beta-barrel_TonB"/>
</dbReference>
<dbReference type="Pfam" id="PF07715">
    <property type="entry name" value="Plug"/>
    <property type="match status" value="1"/>
</dbReference>
<evidence type="ECO:0000256" key="3">
    <source>
        <dbReference type="ARBA" id="ARBA00022452"/>
    </source>
</evidence>
<dbReference type="GO" id="GO:0015344">
    <property type="term" value="F:siderophore uptake transmembrane transporter activity"/>
    <property type="evidence" value="ECO:0007669"/>
    <property type="project" value="TreeGrafter"/>
</dbReference>
<dbReference type="InterPro" id="IPR008969">
    <property type="entry name" value="CarboxyPept-like_regulatory"/>
</dbReference>
<evidence type="ECO:0000256" key="12">
    <source>
        <dbReference type="SAM" id="SignalP"/>
    </source>
</evidence>
<dbReference type="InterPro" id="IPR037066">
    <property type="entry name" value="Plug_dom_sf"/>
</dbReference>
<dbReference type="Proteomes" id="UP000264071">
    <property type="component" value="Unassembled WGS sequence"/>
</dbReference>
<dbReference type="AlphaFoldDB" id="A0A3D4V5M5"/>
<dbReference type="PANTHER" id="PTHR30069">
    <property type="entry name" value="TONB-DEPENDENT OUTER MEMBRANE RECEPTOR"/>
    <property type="match status" value="1"/>
</dbReference>
<protein>
    <submittedName>
        <fullName evidence="15">TonB-dependent receptor</fullName>
    </submittedName>
</protein>
<evidence type="ECO:0000259" key="13">
    <source>
        <dbReference type="Pfam" id="PF00593"/>
    </source>
</evidence>
<evidence type="ECO:0000256" key="4">
    <source>
        <dbReference type="ARBA" id="ARBA00022692"/>
    </source>
</evidence>
<dbReference type="PROSITE" id="PS52016">
    <property type="entry name" value="TONB_DEPENDENT_REC_3"/>
    <property type="match status" value="1"/>
</dbReference>
<feature type="domain" description="TonB-dependent receptor plug" evidence="14">
    <location>
        <begin position="137"/>
        <end position="266"/>
    </location>
</feature>
<dbReference type="Gene3D" id="2.60.40.1120">
    <property type="entry name" value="Carboxypeptidase-like, regulatory domain"/>
    <property type="match status" value="1"/>
</dbReference>
<evidence type="ECO:0000256" key="9">
    <source>
        <dbReference type="ARBA" id="ARBA00023237"/>
    </source>
</evidence>
<dbReference type="SUPFAM" id="SSF49464">
    <property type="entry name" value="Carboxypeptidase regulatory domain-like"/>
    <property type="match status" value="1"/>
</dbReference>
<dbReference type="SUPFAM" id="SSF56935">
    <property type="entry name" value="Porins"/>
    <property type="match status" value="1"/>
</dbReference>
<keyword evidence="3 10" id="KW-1134">Transmembrane beta strand</keyword>
<evidence type="ECO:0000313" key="16">
    <source>
        <dbReference type="Proteomes" id="UP000264071"/>
    </source>
</evidence>
<dbReference type="InterPro" id="IPR012910">
    <property type="entry name" value="Plug_dom"/>
</dbReference>
<keyword evidence="6 11" id="KW-0798">TonB box</keyword>
<proteinExistence type="inferred from homology"/>
<dbReference type="InterPro" id="IPR036942">
    <property type="entry name" value="Beta-barrel_TonB_sf"/>
</dbReference>
<keyword evidence="2 10" id="KW-0813">Transport</keyword>
<dbReference type="EMBL" id="DPIY01000005">
    <property type="protein sequence ID" value="HCT56385.1"/>
    <property type="molecule type" value="Genomic_DNA"/>
</dbReference>
<dbReference type="PANTHER" id="PTHR30069:SF29">
    <property type="entry name" value="HEMOGLOBIN AND HEMOGLOBIN-HAPTOGLOBIN-BINDING PROTEIN 1-RELATED"/>
    <property type="match status" value="1"/>
</dbReference>
<gene>
    <name evidence="15" type="ORF">DGD08_04140</name>
</gene>
<keyword evidence="9 10" id="KW-0998">Cell outer membrane</keyword>
<dbReference type="GO" id="GO:0044718">
    <property type="term" value="P:siderophore transmembrane transport"/>
    <property type="evidence" value="ECO:0007669"/>
    <property type="project" value="TreeGrafter"/>
</dbReference>
<evidence type="ECO:0000256" key="7">
    <source>
        <dbReference type="ARBA" id="ARBA00023136"/>
    </source>
</evidence>
<dbReference type="Gene3D" id="2.40.170.20">
    <property type="entry name" value="TonB-dependent receptor, beta-barrel domain"/>
    <property type="match status" value="1"/>
</dbReference>
<accession>A0A3D4V5M5</accession>
<keyword evidence="5 12" id="KW-0732">Signal</keyword>
<dbReference type="GO" id="GO:0009279">
    <property type="term" value="C:cell outer membrane"/>
    <property type="evidence" value="ECO:0007669"/>
    <property type="project" value="UniProtKB-SubCell"/>
</dbReference>
<evidence type="ECO:0000256" key="11">
    <source>
        <dbReference type="RuleBase" id="RU003357"/>
    </source>
</evidence>
<dbReference type="Pfam" id="PF00593">
    <property type="entry name" value="TonB_dep_Rec_b-barrel"/>
    <property type="match status" value="1"/>
</dbReference>
<feature type="chain" id="PRO_5017646935" evidence="12">
    <location>
        <begin position="27"/>
        <end position="986"/>
    </location>
</feature>
<reference evidence="15 16" key="1">
    <citation type="journal article" date="2018" name="Nat. Biotechnol.">
        <title>A standardized bacterial taxonomy based on genome phylogeny substantially revises the tree of life.</title>
        <authorList>
            <person name="Parks D.H."/>
            <person name="Chuvochina M."/>
            <person name="Waite D.W."/>
            <person name="Rinke C."/>
            <person name="Skarshewski A."/>
            <person name="Chaumeil P.A."/>
            <person name="Hugenholtz P."/>
        </authorList>
    </citation>
    <scope>NUCLEOTIDE SEQUENCE [LARGE SCALE GENOMIC DNA]</scope>
    <source>
        <strain evidence="15">UBA8844</strain>
    </source>
</reference>
<keyword evidence="4 10" id="KW-0812">Transmembrane</keyword>
<evidence type="ECO:0000256" key="8">
    <source>
        <dbReference type="ARBA" id="ARBA00023170"/>
    </source>
</evidence>
<evidence type="ECO:0000313" key="15">
    <source>
        <dbReference type="EMBL" id="HCT56385.1"/>
    </source>
</evidence>
<evidence type="ECO:0000256" key="10">
    <source>
        <dbReference type="PROSITE-ProRule" id="PRU01360"/>
    </source>
</evidence>
<dbReference type="InterPro" id="IPR039426">
    <property type="entry name" value="TonB-dep_rcpt-like"/>
</dbReference>
<sequence>MTRRSRWSGVLLGTLLCVLGTSPLRAQAPGSAPSSANGIVTGRVTDGRSGVPLPGAQVFADNNRDRVVRTDNDGRYRLTEVQPGQRMISVRMIGYANKGAPITITAGQTATVNVALDVQPLDLDAVVVTGQGGEISKRRIATTVDVVSAEKIEASPAKRLDELLQTNLPSAQIRLTSGQPGTTSIMRTRGVTSVSNNSTPVIYVDGVRMDNLNTQAALGMNTSGNRAQGAATSAIADLPMDNIERIEFIPGGAATTLYGSDAANGVIQIFTKRGSQGGTKGFFEVRSGYDTPQTQFHFFKATRDLLYRNGFSQQYSAGIEGGNNAITYSLSGNLRASQSHRVYGDNSAFGFRNAVGANIGTKGKYQGSLSYNETDSPRFRNGNAGGYTSLWVLEAGRSSAFGFNNNIDNLTPAGADSLKTFVNNGERLQDNRVFTRAFQTSHRIDFDPFKSVKTHATFGLNNRFSRERAIVTNEFQIATRAFPVGTVDRGTISNFERNYTGFTFDVGGQHSAAIGSDLSVITSVGAQLFRNDDVQVAYTATNVRDGAQTVTGAGVTQSQDVAFRVANYGLFGQSNISYKERYTMELGLRADKNTAFGANTGAQVYPKVGLVYAIGAEEWMRSLISEDVLSDFRLRAAYGVAGQFPRPFANDRTVTINSFNGQQAATFGQPGNRFLKPERTGTLEMGADLAFFQSRATLGLGYYTARTVDALITAPPAPSTGEVSQIANVGEISNRGMELRATVTPVSNAMWRLTLNGAYNTLNNKVEKLGGTPPFPISGYGASTVQGMVQEGYPVGFLQGAKAIFNADGTIKEIQELAFLGKPTPDAFGSFGAQLGIGSRLNISASADYQFGAQAQSFDKAFRYLYGVNGTETYVPAAALAQAPYNGNRASIWQRTMNLWVENTDYVAIRTLSVDYRLPANLLPRGTKDARASFSIVNPWRWASSSFDPETDLSSATSQGAAAVGGFNYATDGNPRSFLLTLRFGF</sequence>
<evidence type="ECO:0000256" key="5">
    <source>
        <dbReference type="ARBA" id="ARBA00022729"/>
    </source>
</evidence>
<keyword evidence="8 15" id="KW-0675">Receptor</keyword>
<comment type="subcellular location">
    <subcellularLocation>
        <location evidence="1 10">Cell outer membrane</location>
        <topology evidence="1 10">Multi-pass membrane protein</topology>
    </subcellularLocation>
</comment>
<comment type="similarity">
    <text evidence="10 11">Belongs to the TonB-dependent receptor family.</text>
</comment>
<comment type="caution">
    <text evidence="15">The sequence shown here is derived from an EMBL/GenBank/DDBJ whole genome shotgun (WGS) entry which is preliminary data.</text>
</comment>
<name>A0A3D4V5M5_9BACT</name>
<dbReference type="Gene3D" id="2.170.130.10">
    <property type="entry name" value="TonB-dependent receptor, plug domain"/>
    <property type="match status" value="1"/>
</dbReference>
<organism evidence="15 16">
    <name type="scientific">Gemmatimonas aurantiaca</name>
    <dbReference type="NCBI Taxonomy" id="173480"/>
    <lineage>
        <taxon>Bacteria</taxon>
        <taxon>Pseudomonadati</taxon>
        <taxon>Gemmatimonadota</taxon>
        <taxon>Gemmatimonadia</taxon>
        <taxon>Gemmatimonadales</taxon>
        <taxon>Gemmatimonadaceae</taxon>
        <taxon>Gemmatimonas</taxon>
    </lineage>
</organism>